<sequence>MTQSLNDESRKHIEQVAGEALAQLESIAETAKSKLHDGRTLGSDALASINTMTSSSAIQRLDQISQANRESYQVLVAEPAIARVVVVDEEGEEKTYYICRTTPVSGFPNLASYRAPVGRLASLAIGAEFTLPNGTVVEVLERAQLRPNALADGWDSRDTVVEAEHFGPFTIESLRALLTEVAGEEVTEDILGQLLAEETVKANIIDGVRRSVITKMGLRDQPILDQYQDEIFRLPLDKRLLILGPPGTGKTTTLIRRLGQKLDTAFLEEGEQRLVETVASAQGMAHANSWLMFTPTELLKQYLKEAFAREGVPASDLRIRTWQDYRRELARNAFGVLRTASGGGTFVLKDGLASLSEAALERPIQWFDDFDAWQRKAYVQELHDAATQLHEAKTPEVLSLGARLQDILSRAADGALAAMFGSLAVEIAKVQALVSSLKEGSDGKIKAALNLQLNRNRAFLDELARVIDSLQQAQATDADDQDDPDADEEEDATAPRTGRAAALNAYMQAVRAQARAAASKRAVSKASRNGKIIEWLGDRGLTEADRAEVGASLLVQASARRFVNPVKRYLDGIPKRYRAFRREHQPANTWYRHEGFEARDIHPLELDIVLLAILRAAGDLISRPNVQRDIDSPAWSSLHPILGHYRNQILVDEATDFSPIQLASMAALAHPRLRSFFACGDFNQRLTTWGARSADDLKWVFADFDIKEITVSYRQSKQLNDLARAMIRAVGGTEQNASLPAHMDSVGVAPALLEHATNAETIVGWLADRIREIERFVGQLPSTAIFVNTEDDVAPVADALNAALAEHNIQVIACREGQAVGQESNVRVFDIQHIKGLEFEAVFFVGIDQLATLHPALFDKYLYVGTTRAATYLGVTCQGSLPSAIESLRTHFCQDWQQGD</sequence>
<feature type="compositionally biased region" description="Acidic residues" evidence="7">
    <location>
        <begin position="477"/>
        <end position="492"/>
    </location>
</feature>
<protein>
    <recommendedName>
        <fullName evidence="5">DNA 3'-5' helicase II</fullName>
    </recommendedName>
</protein>
<reference evidence="9 10" key="1">
    <citation type="journal article" date="2015" name="Genome Announc.">
        <title>Complete Genome Sequence of a Novel Bacterium within the Family Rhodocyclaceae That Degrades Polycyclic Aromatic Hydrocarbons.</title>
        <authorList>
            <person name="Singleton D.R."/>
            <person name="Dickey A.N."/>
            <person name="Scholl E.H."/>
            <person name="Wright F.A."/>
            <person name="Aitken M.D."/>
        </authorList>
    </citation>
    <scope>NUCLEOTIDE SEQUENCE [LARGE SCALE GENOMIC DNA]</scope>
    <source>
        <strain evidence="10">PG1-Ca6</strain>
    </source>
</reference>
<dbReference type="Gene3D" id="3.40.50.300">
    <property type="entry name" value="P-loop containing nucleotide triphosphate hydrolases"/>
    <property type="match status" value="2"/>
</dbReference>
<dbReference type="AlphaFoldDB" id="A0A0C5IXD0"/>
<dbReference type="GO" id="GO:0005524">
    <property type="term" value="F:ATP binding"/>
    <property type="evidence" value="ECO:0007669"/>
    <property type="project" value="UniProtKB-UniRule"/>
</dbReference>
<keyword evidence="4 6" id="KW-0067">ATP-binding</keyword>
<evidence type="ECO:0000256" key="6">
    <source>
        <dbReference type="PROSITE-ProRule" id="PRU00560"/>
    </source>
</evidence>
<dbReference type="InterPro" id="IPR027417">
    <property type="entry name" value="P-loop_NTPase"/>
</dbReference>
<keyword evidence="2 6" id="KW-0378">Hydrolase</keyword>
<organism evidence="9 10">
    <name type="scientific">Rugosibacter aromaticivorans</name>
    <dbReference type="NCBI Taxonomy" id="1565605"/>
    <lineage>
        <taxon>Bacteria</taxon>
        <taxon>Pseudomonadati</taxon>
        <taxon>Pseudomonadota</taxon>
        <taxon>Betaproteobacteria</taxon>
        <taxon>Nitrosomonadales</taxon>
        <taxon>Sterolibacteriaceae</taxon>
        <taxon>Rugosibacter</taxon>
    </lineage>
</organism>
<gene>
    <name evidence="9" type="ORF">PG1C_00665</name>
</gene>
<feature type="domain" description="UvrD-like helicase ATP-binding" evidence="8">
    <location>
        <begin position="223"/>
        <end position="716"/>
    </location>
</feature>
<dbReference type="Pfam" id="PF13538">
    <property type="entry name" value="UvrD_C_2"/>
    <property type="match status" value="1"/>
</dbReference>
<dbReference type="InterPro" id="IPR014016">
    <property type="entry name" value="UvrD-like_ATP-bd"/>
</dbReference>
<dbReference type="Pfam" id="PF00580">
    <property type="entry name" value="UvrD-helicase"/>
    <property type="match status" value="1"/>
</dbReference>
<dbReference type="SUPFAM" id="SSF52540">
    <property type="entry name" value="P-loop containing nucleoside triphosphate hydrolases"/>
    <property type="match status" value="1"/>
</dbReference>
<feature type="binding site" evidence="6">
    <location>
        <begin position="244"/>
        <end position="251"/>
    </location>
    <ligand>
        <name>ATP</name>
        <dbReference type="ChEBI" id="CHEBI:30616"/>
    </ligand>
</feature>
<feature type="region of interest" description="Disordered" evidence="7">
    <location>
        <begin position="473"/>
        <end position="498"/>
    </location>
</feature>
<evidence type="ECO:0000256" key="1">
    <source>
        <dbReference type="ARBA" id="ARBA00022741"/>
    </source>
</evidence>
<dbReference type="InterPro" id="IPR027785">
    <property type="entry name" value="UvrD-like_helicase_C"/>
</dbReference>
<dbReference type="InterPro" id="IPR000212">
    <property type="entry name" value="DNA_helicase_UvrD/REP"/>
</dbReference>
<evidence type="ECO:0000256" key="7">
    <source>
        <dbReference type="SAM" id="MobiDB-lite"/>
    </source>
</evidence>
<proteinExistence type="predicted"/>
<dbReference type="GO" id="GO:0043138">
    <property type="term" value="F:3'-5' DNA helicase activity"/>
    <property type="evidence" value="ECO:0007669"/>
    <property type="project" value="TreeGrafter"/>
</dbReference>
<evidence type="ECO:0000256" key="2">
    <source>
        <dbReference type="ARBA" id="ARBA00022801"/>
    </source>
</evidence>
<dbReference type="HOGENOM" id="CLU_323624_0_0_4"/>
<keyword evidence="3 6" id="KW-0347">Helicase</keyword>
<evidence type="ECO:0000259" key="8">
    <source>
        <dbReference type="PROSITE" id="PS51198"/>
    </source>
</evidence>
<evidence type="ECO:0000256" key="3">
    <source>
        <dbReference type="ARBA" id="ARBA00022806"/>
    </source>
</evidence>
<dbReference type="PANTHER" id="PTHR11070:SF2">
    <property type="entry name" value="ATP-DEPENDENT DNA HELICASE SRS2"/>
    <property type="match status" value="1"/>
</dbReference>
<evidence type="ECO:0000313" key="9">
    <source>
        <dbReference type="EMBL" id="AJP47362.1"/>
    </source>
</evidence>
<dbReference type="KEGG" id="rbu:PG1C_00665"/>
<dbReference type="GO" id="GO:0000725">
    <property type="term" value="P:recombinational repair"/>
    <property type="evidence" value="ECO:0007669"/>
    <property type="project" value="TreeGrafter"/>
</dbReference>
<dbReference type="PATRIC" id="fig|1565605.3.peg.140"/>
<dbReference type="GO" id="GO:0016787">
    <property type="term" value="F:hydrolase activity"/>
    <property type="evidence" value="ECO:0007669"/>
    <property type="project" value="UniProtKB-UniRule"/>
</dbReference>
<dbReference type="PROSITE" id="PS51198">
    <property type="entry name" value="UVRD_HELICASE_ATP_BIND"/>
    <property type="match status" value="1"/>
</dbReference>
<dbReference type="GO" id="GO:0005829">
    <property type="term" value="C:cytosol"/>
    <property type="evidence" value="ECO:0007669"/>
    <property type="project" value="TreeGrafter"/>
</dbReference>
<keyword evidence="1 6" id="KW-0547">Nucleotide-binding</keyword>
<dbReference type="RefSeq" id="WP_202635539.1">
    <property type="nucleotide sequence ID" value="NZ_CP010554.1"/>
</dbReference>
<evidence type="ECO:0000313" key="10">
    <source>
        <dbReference type="Proteomes" id="UP000061603"/>
    </source>
</evidence>
<evidence type="ECO:0000256" key="5">
    <source>
        <dbReference type="ARBA" id="ARBA00034923"/>
    </source>
</evidence>
<evidence type="ECO:0000256" key="4">
    <source>
        <dbReference type="ARBA" id="ARBA00022840"/>
    </source>
</evidence>
<dbReference type="GO" id="GO:0003677">
    <property type="term" value="F:DNA binding"/>
    <property type="evidence" value="ECO:0007669"/>
    <property type="project" value="InterPro"/>
</dbReference>
<dbReference type="PANTHER" id="PTHR11070">
    <property type="entry name" value="UVRD / RECB / PCRA DNA HELICASE FAMILY MEMBER"/>
    <property type="match status" value="1"/>
</dbReference>
<accession>A0A0C5IXD0</accession>
<name>A0A0C5IXD0_9PROT</name>
<dbReference type="Proteomes" id="UP000061603">
    <property type="component" value="Chromosome"/>
</dbReference>
<dbReference type="STRING" id="1565605.PG1C_00665"/>
<dbReference type="EMBL" id="CP010554">
    <property type="protein sequence ID" value="AJP47362.1"/>
    <property type="molecule type" value="Genomic_DNA"/>
</dbReference>
<keyword evidence="10" id="KW-1185">Reference proteome</keyword>